<protein>
    <submittedName>
        <fullName evidence="1">Uncharacterized protein</fullName>
    </submittedName>
</protein>
<proteinExistence type="predicted"/>
<evidence type="ECO:0000313" key="1">
    <source>
        <dbReference type="EMBL" id="CAL1279112.1"/>
    </source>
</evidence>
<comment type="caution">
    <text evidence="1">The sequence shown here is derived from an EMBL/GenBank/DDBJ whole genome shotgun (WGS) entry which is preliminary data.</text>
</comment>
<organism evidence="1 2">
    <name type="scientific">Larinioides sclopetarius</name>
    <dbReference type="NCBI Taxonomy" id="280406"/>
    <lineage>
        <taxon>Eukaryota</taxon>
        <taxon>Metazoa</taxon>
        <taxon>Ecdysozoa</taxon>
        <taxon>Arthropoda</taxon>
        <taxon>Chelicerata</taxon>
        <taxon>Arachnida</taxon>
        <taxon>Araneae</taxon>
        <taxon>Araneomorphae</taxon>
        <taxon>Entelegynae</taxon>
        <taxon>Araneoidea</taxon>
        <taxon>Araneidae</taxon>
        <taxon>Larinioides</taxon>
    </lineage>
</organism>
<name>A0AAV2A543_9ARAC</name>
<accession>A0AAV2A543</accession>
<dbReference type="Proteomes" id="UP001497382">
    <property type="component" value="Unassembled WGS sequence"/>
</dbReference>
<sequence>MPELARFQSCCMAINFKTGQGAAFRLLQFVQMRDRNFWEFRHPEHRRTWLYRIEEEWAMPEGVWIVGGRNGQCLKVCGLLVAGMGNAWRCVDCWWQEWAMPGGVWIVGGRNGQCLKVCGLLVAGMGNVWRCVDCWWHEWEMPEGVWIVGGRNGKRLANEMKSSEMFCVRVMRLGDDQSYSPGKIALEMTTRNEVFGYCEAAVGKFHVLTKNRESDEYPST</sequence>
<keyword evidence="2" id="KW-1185">Reference proteome</keyword>
<gene>
    <name evidence="1" type="ORF">LARSCL_LOCUS10155</name>
</gene>
<dbReference type="EMBL" id="CAXIEN010000118">
    <property type="protein sequence ID" value="CAL1279112.1"/>
    <property type="molecule type" value="Genomic_DNA"/>
</dbReference>
<reference evidence="1 2" key="1">
    <citation type="submission" date="2024-04" db="EMBL/GenBank/DDBJ databases">
        <authorList>
            <person name="Rising A."/>
            <person name="Reimegard J."/>
            <person name="Sonavane S."/>
            <person name="Akerstrom W."/>
            <person name="Nylinder S."/>
            <person name="Hedman E."/>
            <person name="Kallberg Y."/>
        </authorList>
    </citation>
    <scope>NUCLEOTIDE SEQUENCE [LARGE SCALE GENOMIC DNA]</scope>
</reference>
<evidence type="ECO:0000313" key="2">
    <source>
        <dbReference type="Proteomes" id="UP001497382"/>
    </source>
</evidence>
<dbReference type="AlphaFoldDB" id="A0AAV2A543"/>